<dbReference type="InterPro" id="IPR045379">
    <property type="entry name" value="Crinkler_N"/>
</dbReference>
<feature type="domain" description="Crinkler effector protein N-terminal" evidence="4">
    <location>
        <begin position="4"/>
        <end position="102"/>
    </location>
</feature>
<evidence type="ECO:0000313" key="5">
    <source>
        <dbReference type="EMBL" id="KAG0004843.1"/>
    </source>
</evidence>
<dbReference type="OrthoDB" id="2304312at2759"/>
<dbReference type="GO" id="GO:0005576">
    <property type="term" value="C:extracellular region"/>
    <property type="evidence" value="ECO:0007669"/>
    <property type="project" value="UniProtKB-SubCell"/>
</dbReference>
<comment type="caution">
    <text evidence="5">The sequence shown here is derived from an EMBL/GenBank/DDBJ whole genome shotgun (WGS) entry which is preliminary data.</text>
</comment>
<keyword evidence="3" id="KW-0964">Secreted</keyword>
<accession>A0A9P6MK91</accession>
<dbReference type="GO" id="GO:0043657">
    <property type="term" value="C:host cell"/>
    <property type="evidence" value="ECO:0007669"/>
    <property type="project" value="UniProtKB-SubCell"/>
</dbReference>
<reference evidence="5" key="1">
    <citation type="journal article" date="2020" name="Fungal Divers.">
        <title>Resolving the Mortierellaceae phylogeny through synthesis of multi-gene phylogenetics and phylogenomics.</title>
        <authorList>
            <person name="Vandepol N."/>
            <person name="Liber J."/>
            <person name="Desiro A."/>
            <person name="Na H."/>
            <person name="Kennedy M."/>
            <person name="Barry K."/>
            <person name="Grigoriev I.V."/>
            <person name="Miller A.N."/>
            <person name="O'Donnell K."/>
            <person name="Stajich J.E."/>
            <person name="Bonito G."/>
        </authorList>
    </citation>
    <scope>NUCLEOTIDE SEQUENCE</scope>
    <source>
        <strain evidence="5">MES-2147</strain>
    </source>
</reference>
<evidence type="ECO:0000313" key="6">
    <source>
        <dbReference type="Proteomes" id="UP000749646"/>
    </source>
</evidence>
<comment type="subcellular location">
    <subcellularLocation>
        <location evidence="1">Host cell</location>
    </subcellularLocation>
    <subcellularLocation>
        <location evidence="2">Secreted</location>
    </subcellularLocation>
</comment>
<evidence type="ECO:0000256" key="3">
    <source>
        <dbReference type="ARBA" id="ARBA00022525"/>
    </source>
</evidence>
<organism evidence="5 6">
    <name type="scientific">Modicella reniformis</name>
    <dbReference type="NCBI Taxonomy" id="1440133"/>
    <lineage>
        <taxon>Eukaryota</taxon>
        <taxon>Fungi</taxon>
        <taxon>Fungi incertae sedis</taxon>
        <taxon>Mucoromycota</taxon>
        <taxon>Mortierellomycotina</taxon>
        <taxon>Mortierellomycetes</taxon>
        <taxon>Mortierellales</taxon>
        <taxon>Mortierellaceae</taxon>
        <taxon>Modicella</taxon>
    </lineage>
</organism>
<dbReference type="EMBL" id="JAAAHW010000232">
    <property type="protein sequence ID" value="KAG0004843.1"/>
    <property type="molecule type" value="Genomic_DNA"/>
</dbReference>
<name>A0A9P6MK91_9FUNG</name>
<evidence type="ECO:0000259" key="4">
    <source>
        <dbReference type="Pfam" id="PF20147"/>
    </source>
</evidence>
<evidence type="ECO:0000256" key="2">
    <source>
        <dbReference type="ARBA" id="ARBA00004613"/>
    </source>
</evidence>
<gene>
    <name evidence="5" type="ORF">BGZ65_012559</name>
</gene>
<dbReference type="Pfam" id="PF20147">
    <property type="entry name" value="Crinkler"/>
    <property type="match status" value="1"/>
</dbReference>
<dbReference type="Proteomes" id="UP000749646">
    <property type="component" value="Unassembled WGS sequence"/>
</dbReference>
<evidence type="ECO:0000256" key="1">
    <source>
        <dbReference type="ARBA" id="ARBA00004340"/>
    </source>
</evidence>
<keyword evidence="6" id="KW-1185">Reference proteome</keyword>
<proteinExistence type="predicted"/>
<dbReference type="AlphaFoldDB" id="A0A9P6MK91"/>
<protein>
    <recommendedName>
        <fullName evidence="4">Crinkler effector protein N-terminal domain-containing protein</fullName>
    </recommendedName>
</protein>
<sequence length="104" mass="11935">MATLNLFCLFEGQSIWKTFSVDIDADEYVGCLKDAIKAKMTPEFDNIDANKLILWKVSIPFTVEEKSITMKDIEDKDKTMLLSRARLKTLFKNDPEKGNAYVVH</sequence>